<evidence type="ECO:0000256" key="3">
    <source>
        <dbReference type="ARBA" id="ARBA00022490"/>
    </source>
</evidence>
<feature type="compositionally biased region" description="Basic and acidic residues" evidence="8">
    <location>
        <begin position="479"/>
        <end position="499"/>
    </location>
</feature>
<dbReference type="Gene3D" id="3.40.1090.10">
    <property type="entry name" value="Cytosolic phospholipase A2 catalytic domain"/>
    <property type="match status" value="1"/>
</dbReference>
<dbReference type="SMART" id="SM00239">
    <property type="entry name" value="C2"/>
    <property type="match status" value="1"/>
</dbReference>
<dbReference type="InterPro" id="IPR016035">
    <property type="entry name" value="Acyl_Trfase/lysoPLipase"/>
</dbReference>
<dbReference type="PANTHER" id="PTHR10728:SF40">
    <property type="entry name" value="PATATIN FAMILY PROTEIN"/>
    <property type="match status" value="1"/>
</dbReference>
<dbReference type="SUPFAM" id="SSF52151">
    <property type="entry name" value="FabD/lysophospholipase-like"/>
    <property type="match status" value="2"/>
</dbReference>
<keyword evidence="7" id="KW-0479">Metal-binding</keyword>
<evidence type="ECO:0000313" key="14">
    <source>
        <dbReference type="RefSeq" id="XP_014670501.1"/>
    </source>
</evidence>
<keyword evidence="5 6" id="KW-0443">Lipid metabolism</keyword>
<keyword evidence="4 6" id="KW-0378">Hydrolase</keyword>
<comment type="domain">
    <text evidence="7">The N-terminal C2 domain associates with lipid membranes upon calcium binding.</text>
</comment>
<keyword evidence="3 7" id="KW-0963">Cytoplasm</keyword>
<dbReference type="Pfam" id="PF01735">
    <property type="entry name" value="PLA2_B"/>
    <property type="match status" value="1"/>
</dbReference>
<dbReference type="Proteomes" id="UP000695022">
    <property type="component" value="Unplaced"/>
</dbReference>
<proteinExistence type="predicted"/>
<dbReference type="GeneID" id="106811417"/>
<organism evidence="11 12">
    <name type="scientific">Priapulus caudatus</name>
    <name type="common">Priapulid worm</name>
    <dbReference type="NCBI Taxonomy" id="37621"/>
    <lineage>
        <taxon>Eukaryota</taxon>
        <taxon>Metazoa</taxon>
        <taxon>Ecdysozoa</taxon>
        <taxon>Scalidophora</taxon>
        <taxon>Priapulida</taxon>
        <taxon>Priapulimorpha</taxon>
        <taxon>Priapulimorphida</taxon>
        <taxon>Priapulidae</taxon>
        <taxon>Priapulus</taxon>
    </lineage>
</organism>
<protein>
    <recommendedName>
        <fullName evidence="2 7">Phospholipase A2</fullName>
        <ecNumber evidence="2 7">3.1.1.4</ecNumber>
    </recommendedName>
</protein>
<evidence type="ECO:0000256" key="8">
    <source>
        <dbReference type="SAM" id="MobiDB-lite"/>
    </source>
</evidence>
<dbReference type="RefSeq" id="XP_014670501.1">
    <property type="nucleotide sequence ID" value="XM_014815015.1"/>
</dbReference>
<dbReference type="PROSITE" id="PS51210">
    <property type="entry name" value="PLA2C"/>
    <property type="match status" value="1"/>
</dbReference>
<dbReference type="InterPro" id="IPR002642">
    <property type="entry name" value="LysoPLipase_cat_dom"/>
</dbReference>
<evidence type="ECO:0000259" key="9">
    <source>
        <dbReference type="PROSITE" id="PS50004"/>
    </source>
</evidence>
<dbReference type="RefSeq" id="XP_014670500.1">
    <property type="nucleotide sequence ID" value="XM_014815014.1"/>
</dbReference>
<dbReference type="PROSITE" id="PS50004">
    <property type="entry name" value="C2"/>
    <property type="match status" value="1"/>
</dbReference>
<feature type="region of interest" description="Disordered" evidence="8">
    <location>
        <begin position="780"/>
        <end position="811"/>
    </location>
</feature>
<keyword evidence="6 7" id="KW-0442">Lipid degradation</keyword>
<keyword evidence="11" id="KW-1185">Reference proteome</keyword>
<dbReference type="EC" id="3.1.1.4" evidence="2 7"/>
<feature type="region of interest" description="Disordered" evidence="8">
    <location>
        <begin position="430"/>
        <end position="502"/>
    </location>
</feature>
<dbReference type="PANTHER" id="PTHR10728">
    <property type="entry name" value="CYTOSOLIC PHOSPHOLIPASE A2"/>
    <property type="match status" value="1"/>
</dbReference>
<dbReference type="RefSeq" id="XP_014670499.1">
    <property type="nucleotide sequence ID" value="XM_014815013.1"/>
</dbReference>
<gene>
    <name evidence="12 13 14 15" type="primary">LOC106811417</name>
</gene>
<dbReference type="Pfam" id="PF00168">
    <property type="entry name" value="C2"/>
    <property type="match status" value="1"/>
</dbReference>
<evidence type="ECO:0000256" key="4">
    <source>
        <dbReference type="ARBA" id="ARBA00022801"/>
    </source>
</evidence>
<dbReference type="InterPro" id="IPR035892">
    <property type="entry name" value="C2_domain_sf"/>
</dbReference>
<evidence type="ECO:0000256" key="7">
    <source>
        <dbReference type="RuleBase" id="RU362102"/>
    </source>
</evidence>
<dbReference type="RefSeq" id="XP_014670503.1">
    <property type="nucleotide sequence ID" value="XM_014815017.1"/>
</dbReference>
<feature type="compositionally biased region" description="Basic and acidic residues" evidence="8">
    <location>
        <begin position="789"/>
        <end position="802"/>
    </location>
</feature>
<dbReference type="InterPro" id="IPR000008">
    <property type="entry name" value="C2_dom"/>
</dbReference>
<feature type="compositionally biased region" description="Acidic residues" evidence="8">
    <location>
        <begin position="460"/>
        <end position="477"/>
    </location>
</feature>
<feature type="domain" description="PLA2c" evidence="10">
    <location>
        <begin position="151"/>
        <end position="781"/>
    </location>
</feature>
<dbReference type="Gene3D" id="2.60.40.150">
    <property type="entry name" value="C2 domain"/>
    <property type="match status" value="1"/>
</dbReference>
<evidence type="ECO:0000313" key="13">
    <source>
        <dbReference type="RefSeq" id="XP_014670500.1"/>
    </source>
</evidence>
<sequence>MDPLTSANNWFTERKGIQDPFRIFEVTPGQCLKIDVTVVGATNVTKGSIGDYLDTADPYVSVHIRSAAESKKTTRTIDNELNPIWNETLTFYINYRDSIDESIHVTLMDANYLLDETLVQTTLYVKDLTIGKTKHFSLEWENATKLELDILAEFSEPALRFSLALSDDEKAFLKARKQRVFHSMQRILGDRGPRNLDEVPTIGVLGSGGGFRAMVSLSGVFKALSDTGLLDMVTYVAGLSGSSWYLASTYSDPDWPAKTPGQVQEELRASMAASWVQRSLTYATMSRYVGTVMQKYRNGQPISFTDFFGHLVGDTILGDVRERTNRKDMKLSAQQDCVKDGLCPLPLYTCLHVKESVDARRFHEWVEFSPYEVGMAKYGTFMRTELFGSMFFTGSLVKRFPESPLHYLIGVWGSAFCILFKRLVEANKPSLIPTDTGGEEELARSNVDDETDQAEIINNSDDDSDDDDSSDEDDVDAADIPRTRAEREEAKRKREEGRELKRRGRWQNILKSAFTSRSMPFVGSRAGRAGMVHNFMRGVSLETTYPISPFSSMDEVDSADTTGITNPFKDIHKPLRTKKKRIYLVDSGLTFNSPYPLLLRPQRGVRLYLSFDFSARETDASQPFKELKLAEIWALKNCIPFPPIDTSEFEREGMKTVFVFKDDKNPECPVVLHFPLVNIDFRRYKKPGVPRTTREELDFADFSLFEDPNSPYSTFNFTYTEQSFNRLAQLTEFNTLQNVDVINAAIADAILHRRRNPPTNPLAALTRRRNFMRQLLRSNQATVASPGDGEEKVDAKEESGDAKEEEEEEEVWYDAVETLPRRVVFEVTRNTLHYV</sequence>
<evidence type="ECO:0000256" key="6">
    <source>
        <dbReference type="PROSITE-ProRule" id="PRU00555"/>
    </source>
</evidence>
<feature type="domain" description="C2" evidence="9">
    <location>
        <begin position="15"/>
        <end position="138"/>
    </location>
</feature>
<evidence type="ECO:0000313" key="12">
    <source>
        <dbReference type="RefSeq" id="XP_014670499.1"/>
    </source>
</evidence>
<dbReference type="SMART" id="SM00022">
    <property type="entry name" value="PLAc"/>
    <property type="match status" value="1"/>
</dbReference>
<evidence type="ECO:0000256" key="5">
    <source>
        <dbReference type="ARBA" id="ARBA00023098"/>
    </source>
</evidence>
<evidence type="ECO:0000256" key="1">
    <source>
        <dbReference type="ARBA" id="ARBA00004496"/>
    </source>
</evidence>
<evidence type="ECO:0000256" key="2">
    <source>
        <dbReference type="ARBA" id="ARBA00013278"/>
    </source>
</evidence>
<accession>A0ABM1EE78</accession>
<evidence type="ECO:0000313" key="11">
    <source>
        <dbReference type="Proteomes" id="UP000695022"/>
    </source>
</evidence>
<comment type="catalytic activity">
    <reaction evidence="7">
        <text>a 1,2-diacyl-sn-glycero-3-phosphocholine + H2O = a 1-acyl-sn-glycero-3-phosphocholine + a fatty acid + H(+)</text>
        <dbReference type="Rhea" id="RHEA:15801"/>
        <dbReference type="ChEBI" id="CHEBI:15377"/>
        <dbReference type="ChEBI" id="CHEBI:15378"/>
        <dbReference type="ChEBI" id="CHEBI:28868"/>
        <dbReference type="ChEBI" id="CHEBI:57643"/>
        <dbReference type="ChEBI" id="CHEBI:58168"/>
        <dbReference type="EC" id="3.1.1.4"/>
    </reaction>
</comment>
<dbReference type="SUPFAM" id="SSF49562">
    <property type="entry name" value="C2 domain (Calcium/lipid-binding domain, CaLB)"/>
    <property type="match status" value="1"/>
</dbReference>
<comment type="subcellular location">
    <subcellularLocation>
        <location evidence="1">Cytoplasm</location>
    </subcellularLocation>
</comment>
<name>A0ABM1EE78_PRICU</name>
<evidence type="ECO:0000313" key="15">
    <source>
        <dbReference type="RefSeq" id="XP_014670503.1"/>
    </source>
</evidence>
<evidence type="ECO:0000259" key="10">
    <source>
        <dbReference type="PROSITE" id="PS51210"/>
    </source>
</evidence>
<keyword evidence="7" id="KW-0106">Calcium</keyword>
<reference evidence="12 13" key="1">
    <citation type="submission" date="2025-05" db="UniProtKB">
        <authorList>
            <consortium name="RefSeq"/>
        </authorList>
    </citation>
    <scope>IDENTIFICATION</scope>
</reference>